<evidence type="ECO:0000256" key="1">
    <source>
        <dbReference type="ARBA" id="ARBA00004370"/>
    </source>
</evidence>
<dbReference type="InterPro" id="IPR038430">
    <property type="entry name" value="NDAH_ubi_oxred_su3_sf"/>
</dbReference>
<evidence type="ECO:0000256" key="5">
    <source>
        <dbReference type="ARBA" id="ARBA00022692"/>
    </source>
</evidence>
<keyword evidence="9" id="KW-0249">Electron transport</keyword>
<dbReference type="RefSeq" id="NP_150110.1">
    <property type="nucleotide sequence ID" value="NC_003048.1"/>
</dbReference>
<dbReference type="Gene3D" id="1.20.58.1610">
    <property type="entry name" value="NADH:ubiquinone/plastoquinone oxidoreductase, chain 3"/>
    <property type="match status" value="1"/>
</dbReference>
<dbReference type="PANTHER" id="PTHR11058:SF9">
    <property type="entry name" value="NADH-UBIQUINONE OXIDOREDUCTASE CHAIN 3"/>
    <property type="match status" value="1"/>
</dbReference>
<evidence type="ECO:0000256" key="9">
    <source>
        <dbReference type="RuleBase" id="RU003640"/>
    </source>
</evidence>
<dbReference type="GO" id="GO:0008137">
    <property type="term" value="F:NADH dehydrogenase (ubiquinone) activity"/>
    <property type="evidence" value="ECO:0007669"/>
    <property type="project" value="UniProtKB-UniRule"/>
</dbReference>
<dbReference type="Pfam" id="PF00507">
    <property type="entry name" value="Oxidored_q4"/>
    <property type="match status" value="1"/>
</dbReference>
<evidence type="ECO:0000256" key="4">
    <source>
        <dbReference type="ARBA" id="ARBA00022448"/>
    </source>
</evidence>
<dbReference type="GO" id="GO:0030964">
    <property type="term" value="C:NADH dehydrogenase complex"/>
    <property type="evidence" value="ECO:0007669"/>
    <property type="project" value="TreeGrafter"/>
</dbReference>
<keyword evidence="9" id="KW-1278">Translocase</keyword>
<evidence type="ECO:0000313" key="11">
    <source>
        <dbReference type="EMBL" id="AAK83432.1"/>
    </source>
</evidence>
<dbReference type="PANTHER" id="PTHR11058">
    <property type="entry name" value="NADH-UBIQUINONE OXIDOREDUCTASE CHAIN 3"/>
    <property type="match status" value="1"/>
</dbReference>
<keyword evidence="6 9" id="KW-1133">Transmembrane helix</keyword>
<proteinExistence type="inferred from homology"/>
<keyword evidence="4 9" id="KW-0813">Transport</keyword>
<keyword evidence="9" id="KW-0520">NAD</keyword>
<geneLocation type="mitochondrion" evidence="11"/>
<comment type="function">
    <text evidence="9">Core subunit of the mitochondrial membrane respiratory chain NADH dehydrogenase (Complex I) which catalyzes electron transfer from NADH through the respiratory chain, using ubiquinone as an electron acceptor. Essential for the catalytic activity of complex I.</text>
</comment>
<feature type="transmembrane region" description="Helical" evidence="9">
    <location>
        <begin position="80"/>
        <end position="100"/>
    </location>
</feature>
<organism evidence="11">
    <name type="scientific">Hyaloraphidium curvatum</name>
    <name type="common">Lower fungus</name>
    <dbReference type="NCBI Taxonomy" id="82268"/>
    <lineage>
        <taxon>Eukaryota</taxon>
        <taxon>Fungi</taxon>
        <taxon>Fungi incertae sedis</taxon>
        <taxon>Chytridiomycota</taxon>
        <taxon>Chytridiomycota incertae sedis</taxon>
        <taxon>Monoblepharidomycetes</taxon>
        <taxon>Monoblepharidales</taxon>
        <taxon>Monoblepharidales incertae sedis</taxon>
        <taxon>Hyaloraphidium</taxon>
    </lineage>
</organism>
<accession>Q950T4</accession>
<keyword evidence="10" id="KW-0732">Signal</keyword>
<dbReference type="GeneID" id="803621"/>
<name>Q950T4_HYACU</name>
<reference evidence="11" key="2">
    <citation type="journal article" date="2002" name="Mol. Biol. Evol.">
        <title>Hyaloraphidium curvatum: a linear mitochondrial genome, tRNA editing, and an evolutionary link to lower fungi.</title>
        <authorList>
            <person name="Forget L."/>
            <person name="Ustinova J."/>
            <person name="Wang Z."/>
            <person name="Huss V.A."/>
            <person name="Franz Lang B."/>
        </authorList>
    </citation>
    <scope>NUCLEOTIDE SEQUENCE</scope>
</reference>
<dbReference type="InterPro" id="IPR000440">
    <property type="entry name" value="NADH_UbQ/plastoQ_OxRdtase_su3"/>
</dbReference>
<feature type="chain" id="PRO_5004320777" description="NADH-ubiquinone oxidoreductase chain 3" evidence="10">
    <location>
        <begin position="19"/>
        <end position="109"/>
    </location>
</feature>
<comment type="similarity">
    <text evidence="2 9">Belongs to the complex I subunit 3 family.</text>
</comment>
<sequence length="109" mass="12481">MVAFISLLLLVVVLLVASLYLSVSSRTADKLSTYECGFDPYSDARLKFDILYYLVAILFLLFDLEVIFLFPFATLLTEMSFWNLSVYLIFFSILTIGYLYELNSGSLEL</sequence>
<reference evidence="11" key="1">
    <citation type="submission" date="2001-07" db="EMBL/GenBank/DDBJ databases">
        <authorList>
            <person name="Lang F.B.F."/>
        </authorList>
    </citation>
    <scope>NUCLEOTIDE SEQUENCE</scope>
</reference>
<keyword evidence="7 9" id="KW-0472">Membrane</keyword>
<dbReference type="EMBL" id="AF402142">
    <property type="protein sequence ID" value="AAK83432.1"/>
    <property type="molecule type" value="Genomic_DNA"/>
</dbReference>
<keyword evidence="9" id="KW-0830">Ubiquinone</keyword>
<feature type="transmembrane region" description="Helical" evidence="9">
    <location>
        <begin position="50"/>
        <end position="73"/>
    </location>
</feature>
<evidence type="ECO:0000256" key="2">
    <source>
        <dbReference type="ARBA" id="ARBA00008472"/>
    </source>
</evidence>
<evidence type="ECO:0000256" key="10">
    <source>
        <dbReference type="SAM" id="SignalP"/>
    </source>
</evidence>
<protein>
    <recommendedName>
        <fullName evidence="3 9">NADH-ubiquinone oxidoreductase chain 3</fullName>
        <ecNumber evidence="9">7.1.1.2</ecNumber>
    </recommendedName>
</protein>
<dbReference type="GO" id="GO:0031966">
    <property type="term" value="C:mitochondrial membrane"/>
    <property type="evidence" value="ECO:0007669"/>
    <property type="project" value="UniProtKB-SubCell"/>
</dbReference>
<evidence type="ECO:0000256" key="7">
    <source>
        <dbReference type="ARBA" id="ARBA00023136"/>
    </source>
</evidence>
<evidence type="ECO:0000256" key="8">
    <source>
        <dbReference type="ARBA" id="ARBA00049551"/>
    </source>
</evidence>
<keyword evidence="9 11" id="KW-0496">Mitochondrion</keyword>
<dbReference type="AlphaFoldDB" id="Q950T4"/>
<feature type="signal peptide" evidence="10">
    <location>
        <begin position="1"/>
        <end position="18"/>
    </location>
</feature>
<gene>
    <name evidence="11" type="primary">nad3</name>
</gene>
<dbReference type="EC" id="7.1.1.2" evidence="9"/>
<evidence type="ECO:0000256" key="3">
    <source>
        <dbReference type="ARBA" id="ARBA00021007"/>
    </source>
</evidence>
<keyword evidence="5 9" id="KW-0812">Transmembrane</keyword>
<keyword evidence="11" id="KW-0560">Oxidoreductase</keyword>
<comment type="catalytic activity">
    <reaction evidence="8 9">
        <text>a ubiquinone + NADH + 5 H(+)(in) = a ubiquinol + NAD(+) + 4 H(+)(out)</text>
        <dbReference type="Rhea" id="RHEA:29091"/>
        <dbReference type="Rhea" id="RHEA-COMP:9565"/>
        <dbReference type="Rhea" id="RHEA-COMP:9566"/>
        <dbReference type="ChEBI" id="CHEBI:15378"/>
        <dbReference type="ChEBI" id="CHEBI:16389"/>
        <dbReference type="ChEBI" id="CHEBI:17976"/>
        <dbReference type="ChEBI" id="CHEBI:57540"/>
        <dbReference type="ChEBI" id="CHEBI:57945"/>
        <dbReference type="EC" id="7.1.1.2"/>
    </reaction>
</comment>
<comment type="subcellular location">
    <subcellularLocation>
        <location evidence="1">Membrane</location>
    </subcellularLocation>
    <subcellularLocation>
        <location evidence="9">Mitochondrion membrane</location>
        <topology evidence="9">Multi-pass membrane protein</topology>
    </subcellularLocation>
</comment>
<evidence type="ECO:0000256" key="6">
    <source>
        <dbReference type="ARBA" id="ARBA00022989"/>
    </source>
</evidence>
<keyword evidence="9" id="KW-0679">Respiratory chain</keyword>
<dbReference type="GO" id="GO:0016491">
    <property type="term" value="F:oxidoreductase activity"/>
    <property type="evidence" value="ECO:0007669"/>
    <property type="project" value="UniProtKB-KW"/>
</dbReference>